<protein>
    <submittedName>
        <fullName evidence="1">DUF1572 family protein</fullName>
    </submittedName>
</protein>
<reference evidence="1 2" key="1">
    <citation type="submission" date="2023-03" db="EMBL/GenBank/DDBJ databases">
        <title>Paludisphaera mucosa sp. nov. a novel planctomycete from northern fen.</title>
        <authorList>
            <person name="Ivanova A."/>
        </authorList>
    </citation>
    <scope>NUCLEOTIDE SEQUENCE [LARGE SCALE GENOMIC DNA]</scope>
    <source>
        <strain evidence="1 2">Pla2</strain>
    </source>
</reference>
<name>A0ABT6F7G8_9BACT</name>
<sequence length="181" mass="20243">MSMGSDSNAAARCFLDEARARLEESVGLIHHCVGQLDDAQLWWRPREGMNSIANLSLHLAGNLRQRYQVDLGGEPDIRDRFGEFTDRGATPKAELLRRFDIAVAGAIERLDALAPEDLVGTRRTQRIAGEVEKSVLAILFQTLTHLNGHAQEILHITRMQLGDRYAFQNPDGVPPEMRSRS</sequence>
<comment type="caution">
    <text evidence="1">The sequence shown here is derived from an EMBL/GenBank/DDBJ whole genome shotgun (WGS) entry which is preliminary data.</text>
</comment>
<gene>
    <name evidence="1" type="ORF">PZE19_07125</name>
</gene>
<dbReference type="InterPro" id="IPR011466">
    <property type="entry name" value="DUF1572"/>
</dbReference>
<evidence type="ECO:0000313" key="2">
    <source>
        <dbReference type="Proteomes" id="UP001216907"/>
    </source>
</evidence>
<organism evidence="1 2">
    <name type="scientific">Paludisphaera mucosa</name>
    <dbReference type="NCBI Taxonomy" id="3030827"/>
    <lineage>
        <taxon>Bacteria</taxon>
        <taxon>Pseudomonadati</taxon>
        <taxon>Planctomycetota</taxon>
        <taxon>Planctomycetia</taxon>
        <taxon>Isosphaerales</taxon>
        <taxon>Isosphaeraceae</taxon>
        <taxon>Paludisphaera</taxon>
    </lineage>
</organism>
<keyword evidence="2" id="KW-1185">Reference proteome</keyword>
<dbReference type="RefSeq" id="WP_277859883.1">
    <property type="nucleotide sequence ID" value="NZ_JARRAG010000001.1"/>
</dbReference>
<accession>A0ABT6F7G8</accession>
<dbReference type="Gene3D" id="1.20.120.450">
    <property type="entry name" value="dinb family like domain"/>
    <property type="match status" value="1"/>
</dbReference>
<proteinExistence type="predicted"/>
<dbReference type="InterPro" id="IPR034660">
    <property type="entry name" value="DinB/YfiT-like"/>
</dbReference>
<dbReference type="EMBL" id="JARRAG010000001">
    <property type="protein sequence ID" value="MDG3003533.1"/>
    <property type="molecule type" value="Genomic_DNA"/>
</dbReference>
<dbReference type="Pfam" id="PF07609">
    <property type="entry name" value="DUF1572"/>
    <property type="match status" value="1"/>
</dbReference>
<dbReference type="Proteomes" id="UP001216907">
    <property type="component" value="Unassembled WGS sequence"/>
</dbReference>
<evidence type="ECO:0000313" key="1">
    <source>
        <dbReference type="EMBL" id="MDG3003533.1"/>
    </source>
</evidence>
<dbReference type="SUPFAM" id="SSF109854">
    <property type="entry name" value="DinB/YfiT-like putative metalloenzymes"/>
    <property type="match status" value="1"/>
</dbReference>